<feature type="transmembrane region" description="Helical" evidence="1">
    <location>
        <begin position="66"/>
        <end position="85"/>
    </location>
</feature>
<keyword evidence="3" id="KW-1185">Reference proteome</keyword>
<comment type="caution">
    <text evidence="2">The sequence shown here is derived from an EMBL/GenBank/DDBJ whole genome shotgun (WGS) entry which is preliminary data.</text>
</comment>
<dbReference type="RefSeq" id="XP_036530632.1">
    <property type="nucleotide sequence ID" value="XM_036678845.1"/>
</dbReference>
<evidence type="ECO:0000313" key="3">
    <source>
        <dbReference type="Proteomes" id="UP000547976"/>
    </source>
</evidence>
<gene>
    <name evidence="2" type="ORF">FSUBG_13905</name>
</gene>
<protein>
    <submittedName>
        <fullName evidence="2">Uncharacterized protein</fullName>
    </submittedName>
</protein>
<dbReference type="Proteomes" id="UP000547976">
    <property type="component" value="Unassembled WGS sequence"/>
</dbReference>
<sequence>MPTRGGGLWVFQNQYDFLTGYLCDPEFYLVLGIAVSAYMVWISDFNRRRQIRVNEALTPKVKKTKLFFLTAFTVFGLIFLHGRSFPDKNAVMNCQVDGTDGCSEMATGKVWLGRVDSGDVYAIKGVEADRRDFDC</sequence>
<feature type="transmembrane region" description="Helical" evidence="1">
    <location>
        <begin position="27"/>
        <end position="45"/>
    </location>
</feature>
<evidence type="ECO:0000313" key="2">
    <source>
        <dbReference type="EMBL" id="KAF5575515.1"/>
    </source>
</evidence>
<keyword evidence="1" id="KW-0812">Transmembrane</keyword>
<accession>A0A8H5NTN4</accession>
<dbReference type="AlphaFoldDB" id="A0A8H5NTN4"/>
<proteinExistence type="predicted"/>
<organism evidence="2 3">
    <name type="scientific">Gibberella subglutinans</name>
    <name type="common">Fusarium subglutinans</name>
    <dbReference type="NCBI Taxonomy" id="42677"/>
    <lineage>
        <taxon>Eukaryota</taxon>
        <taxon>Fungi</taxon>
        <taxon>Dikarya</taxon>
        <taxon>Ascomycota</taxon>
        <taxon>Pezizomycotina</taxon>
        <taxon>Sordariomycetes</taxon>
        <taxon>Hypocreomycetidae</taxon>
        <taxon>Hypocreales</taxon>
        <taxon>Nectriaceae</taxon>
        <taxon>Fusarium</taxon>
        <taxon>Fusarium fujikuroi species complex</taxon>
    </lineage>
</organism>
<evidence type="ECO:0000256" key="1">
    <source>
        <dbReference type="SAM" id="Phobius"/>
    </source>
</evidence>
<dbReference type="GeneID" id="59313563"/>
<reference evidence="2 3" key="1">
    <citation type="submission" date="2020-05" db="EMBL/GenBank/DDBJ databases">
        <title>Identification and distribution of gene clusters putatively required for synthesis of sphingolipid metabolism inhibitors in phylogenetically diverse species of the filamentous fungus Fusarium.</title>
        <authorList>
            <person name="Kim H.-S."/>
            <person name="Busman M."/>
            <person name="Brown D.W."/>
            <person name="Divon H."/>
            <person name="Uhlig S."/>
            <person name="Proctor R.H."/>
        </authorList>
    </citation>
    <scope>NUCLEOTIDE SEQUENCE [LARGE SCALE GENOMIC DNA]</scope>
    <source>
        <strain evidence="2 3">NRRL 66333</strain>
    </source>
</reference>
<keyword evidence="1" id="KW-1133">Transmembrane helix</keyword>
<name>A0A8H5NTN4_GIBSU</name>
<dbReference type="OrthoDB" id="5057497at2759"/>
<keyword evidence="1" id="KW-0472">Membrane</keyword>
<dbReference type="EMBL" id="JAAOAV010000423">
    <property type="protein sequence ID" value="KAF5575515.1"/>
    <property type="molecule type" value="Genomic_DNA"/>
</dbReference>